<evidence type="ECO:0000259" key="8">
    <source>
        <dbReference type="Pfam" id="PF03895"/>
    </source>
</evidence>
<keyword evidence="4" id="KW-0812">Transmembrane</keyword>
<dbReference type="InterPro" id="IPR045584">
    <property type="entry name" value="Pilin-like"/>
</dbReference>
<accession>A0A9E9NUH1</accession>
<evidence type="ECO:0000256" key="6">
    <source>
        <dbReference type="ARBA" id="ARBA00023136"/>
    </source>
</evidence>
<keyword evidence="7" id="KW-0998">Cell outer membrane</keyword>
<keyword evidence="3" id="KW-1134">Transmembrane beta strand</keyword>
<evidence type="ECO:0000256" key="4">
    <source>
        <dbReference type="ARBA" id="ARBA00022692"/>
    </source>
</evidence>
<evidence type="ECO:0000256" key="7">
    <source>
        <dbReference type="ARBA" id="ARBA00023237"/>
    </source>
</evidence>
<gene>
    <name evidence="9" type="ORF">NB646_09155</name>
</gene>
<keyword evidence="6" id="KW-0472">Membrane</keyword>
<dbReference type="AlphaFoldDB" id="A0A9E9NUH1"/>
<dbReference type="SUPFAM" id="SSF54523">
    <property type="entry name" value="Pili subunits"/>
    <property type="match status" value="1"/>
</dbReference>
<protein>
    <submittedName>
        <fullName evidence="9">YadA C-terminal domain-containing protein</fullName>
    </submittedName>
</protein>
<dbReference type="EMBL" id="CP098251">
    <property type="protein sequence ID" value="WAV92234.1"/>
    <property type="molecule type" value="Genomic_DNA"/>
</dbReference>
<evidence type="ECO:0000256" key="5">
    <source>
        <dbReference type="ARBA" id="ARBA00022729"/>
    </source>
</evidence>
<evidence type="ECO:0000256" key="1">
    <source>
        <dbReference type="ARBA" id="ARBA00004241"/>
    </source>
</evidence>
<reference evidence="9" key="1">
    <citation type="journal article" date="2022" name="Front. Microbiol.">
        <title>New perspectives on an old grouping: The genomic and phenotypic variability of Oxalobacter formigenes and the implications for calcium oxalate stone prevention.</title>
        <authorList>
            <person name="Chmiel J.A."/>
            <person name="Carr C."/>
            <person name="Stuivenberg G.A."/>
            <person name="Venema R."/>
            <person name="Chanyi R.M."/>
            <person name="Al K.F."/>
            <person name="Giguere D."/>
            <person name="Say H."/>
            <person name="Akouris P.P."/>
            <person name="Dominguez Romero S.A."/>
            <person name="Kwong A."/>
            <person name="Tai V."/>
            <person name="Koval S.F."/>
            <person name="Razvi H."/>
            <person name="Bjazevic J."/>
            <person name="Burton J.P."/>
        </authorList>
    </citation>
    <scope>NUCLEOTIDE SEQUENCE</scope>
    <source>
        <strain evidence="9">OxK</strain>
    </source>
</reference>
<dbReference type="Proteomes" id="UP001164819">
    <property type="component" value="Chromosome"/>
</dbReference>
<dbReference type="GO" id="GO:0009986">
    <property type="term" value="C:cell surface"/>
    <property type="evidence" value="ECO:0007669"/>
    <property type="project" value="UniProtKB-SubCell"/>
</dbReference>
<dbReference type="InterPro" id="IPR005594">
    <property type="entry name" value="YadA_C"/>
</dbReference>
<dbReference type="Pfam" id="PF03895">
    <property type="entry name" value="YadA_anchor"/>
    <property type="match status" value="1"/>
</dbReference>
<organism evidence="9">
    <name type="scientific">Oxalobacter aliiformigenes</name>
    <dbReference type="NCBI Taxonomy" id="2946593"/>
    <lineage>
        <taxon>Bacteria</taxon>
        <taxon>Pseudomonadati</taxon>
        <taxon>Pseudomonadota</taxon>
        <taxon>Betaproteobacteria</taxon>
        <taxon>Burkholderiales</taxon>
        <taxon>Oxalobacteraceae</taxon>
        <taxon>Oxalobacter</taxon>
    </lineage>
</organism>
<dbReference type="GO" id="GO:0009279">
    <property type="term" value="C:cell outer membrane"/>
    <property type="evidence" value="ECO:0007669"/>
    <property type="project" value="UniProtKB-SubCell"/>
</dbReference>
<evidence type="ECO:0000256" key="2">
    <source>
        <dbReference type="ARBA" id="ARBA00004442"/>
    </source>
</evidence>
<proteinExistence type="predicted"/>
<name>A0A9E9NUH1_9BURK</name>
<evidence type="ECO:0000256" key="3">
    <source>
        <dbReference type="ARBA" id="ARBA00022452"/>
    </source>
</evidence>
<sequence length="64" mass="6364">MANIPQVEPGKTFSVGAGIGSYNGYQALSIGASGRIFDGLVVKAAVGSSENGHAAFGGGVSYSW</sequence>
<dbReference type="Gene3D" id="3.30.1300.30">
    <property type="entry name" value="GSPII I/J protein-like"/>
    <property type="match status" value="1"/>
</dbReference>
<keyword evidence="5" id="KW-0732">Signal</keyword>
<comment type="subcellular location">
    <subcellularLocation>
        <location evidence="2">Cell outer membrane</location>
    </subcellularLocation>
    <subcellularLocation>
        <location evidence="1">Cell surface</location>
    </subcellularLocation>
</comment>
<evidence type="ECO:0000313" key="9">
    <source>
        <dbReference type="EMBL" id="WAV92234.1"/>
    </source>
</evidence>
<feature type="domain" description="Trimeric autotransporter adhesin YadA-like C-terminal membrane anchor" evidence="8">
    <location>
        <begin position="5"/>
        <end position="64"/>
    </location>
</feature>